<dbReference type="HAMAP" id="MF_00061">
    <property type="entry name" value="IspE"/>
    <property type="match status" value="1"/>
</dbReference>
<dbReference type="SUPFAM" id="SSF55060">
    <property type="entry name" value="GHMP Kinase, C-terminal domain"/>
    <property type="match status" value="1"/>
</dbReference>
<feature type="active site" evidence="9">
    <location>
        <position position="9"/>
    </location>
</feature>
<feature type="domain" description="GHMP kinase N-terminal" evidence="10">
    <location>
        <begin position="70"/>
        <end position="145"/>
    </location>
</feature>
<keyword evidence="4 9" id="KW-0808">Transferase</keyword>
<dbReference type="PATRIC" id="fig|28128.5.peg.2036"/>
<comment type="catalytic activity">
    <reaction evidence="9">
        <text>4-CDP-2-C-methyl-D-erythritol + ATP = 4-CDP-2-C-methyl-D-erythritol 2-phosphate + ADP + H(+)</text>
        <dbReference type="Rhea" id="RHEA:18437"/>
        <dbReference type="ChEBI" id="CHEBI:15378"/>
        <dbReference type="ChEBI" id="CHEBI:30616"/>
        <dbReference type="ChEBI" id="CHEBI:57823"/>
        <dbReference type="ChEBI" id="CHEBI:57919"/>
        <dbReference type="ChEBI" id="CHEBI:456216"/>
        <dbReference type="EC" id="2.7.1.148"/>
    </reaction>
</comment>
<evidence type="ECO:0000259" key="11">
    <source>
        <dbReference type="Pfam" id="PF08544"/>
    </source>
</evidence>
<dbReference type="Gene3D" id="3.30.70.890">
    <property type="entry name" value="GHMP kinase, C-terminal domain"/>
    <property type="match status" value="1"/>
</dbReference>
<keyword evidence="7 9" id="KW-0067">ATP-binding</keyword>
<comment type="similarity">
    <text evidence="1 9">Belongs to the GHMP kinase family. IspE subfamily.</text>
</comment>
<keyword evidence="13" id="KW-1185">Reference proteome</keyword>
<evidence type="ECO:0000313" key="13">
    <source>
        <dbReference type="Proteomes" id="UP000070533"/>
    </source>
</evidence>
<dbReference type="InterPro" id="IPR036554">
    <property type="entry name" value="GHMP_kinase_C_sf"/>
</dbReference>
<dbReference type="Pfam" id="PF00288">
    <property type="entry name" value="GHMP_kinases_N"/>
    <property type="match status" value="1"/>
</dbReference>
<dbReference type="InterPro" id="IPR013750">
    <property type="entry name" value="GHMP_kinase_C_dom"/>
</dbReference>
<evidence type="ECO:0000313" key="12">
    <source>
        <dbReference type="EMBL" id="KXA35669.1"/>
    </source>
</evidence>
<dbReference type="Proteomes" id="UP000070533">
    <property type="component" value="Unassembled WGS sequence"/>
</dbReference>
<sequence>MMTIYPCSKINLGLNIIGKRNDGYHNLETVLYPIPLCDQLELIDIGHQSENPLCTLEVDGALLDCDPQHNLVVKAYELIAKEHGLPDIRVKLTKKIPSEAGLGGGSSDAVNMLKLLNEYFSLNISSPKMQDYAVQLGADCSFFIHNKPCFASGIGEKMEFLNTEDINLSRYYIGLVKPEISISTKEAFSNIKPRPSTVSCKDIVKCPIKDWRYSLVNDFEHSIFKSHPSLGRIKEELYNMGALYAQMSGSGSTMFGIFSNEPHSMMQSFRDSFTFITKL</sequence>
<evidence type="ECO:0000256" key="9">
    <source>
        <dbReference type="HAMAP-Rule" id="MF_00061"/>
    </source>
</evidence>
<dbReference type="PIRSF" id="PIRSF010376">
    <property type="entry name" value="IspE"/>
    <property type="match status" value="1"/>
</dbReference>
<evidence type="ECO:0000259" key="10">
    <source>
        <dbReference type="Pfam" id="PF00288"/>
    </source>
</evidence>
<feature type="binding site" evidence="9">
    <location>
        <begin position="97"/>
        <end position="107"/>
    </location>
    <ligand>
        <name>ATP</name>
        <dbReference type="ChEBI" id="CHEBI:30616"/>
    </ligand>
</feature>
<dbReference type="Gene3D" id="3.30.230.10">
    <property type="match status" value="1"/>
</dbReference>
<dbReference type="AlphaFoldDB" id="A0A133PZ36"/>
<evidence type="ECO:0000256" key="3">
    <source>
        <dbReference type="ARBA" id="ARBA00017473"/>
    </source>
</evidence>
<proteinExistence type="inferred from homology"/>
<name>A0A133PZ36_9BACT</name>
<dbReference type="EMBL" id="LRQG01000179">
    <property type="protein sequence ID" value="KXA35669.1"/>
    <property type="molecule type" value="Genomic_DNA"/>
</dbReference>
<feature type="active site" evidence="9">
    <location>
        <position position="139"/>
    </location>
</feature>
<dbReference type="PANTHER" id="PTHR43527:SF2">
    <property type="entry name" value="4-DIPHOSPHOCYTIDYL-2-C-METHYL-D-ERYTHRITOL KINASE, CHLOROPLASTIC"/>
    <property type="match status" value="1"/>
</dbReference>
<dbReference type="InterPro" id="IPR006204">
    <property type="entry name" value="GHMP_kinase_N_dom"/>
</dbReference>
<evidence type="ECO:0000256" key="7">
    <source>
        <dbReference type="ARBA" id="ARBA00022840"/>
    </source>
</evidence>
<protein>
    <recommendedName>
        <fullName evidence="3 9">4-diphosphocytidyl-2-C-methyl-D-erythritol kinase</fullName>
        <shortName evidence="9">CMK</shortName>
        <ecNumber evidence="2 9">2.7.1.148</ecNumber>
    </recommendedName>
    <alternativeName>
        <fullName evidence="8 9">4-(cytidine-5'-diphospho)-2-C-methyl-D-erythritol kinase</fullName>
    </alternativeName>
</protein>
<dbReference type="InterPro" id="IPR004424">
    <property type="entry name" value="IspE"/>
</dbReference>
<evidence type="ECO:0000256" key="1">
    <source>
        <dbReference type="ARBA" id="ARBA00009684"/>
    </source>
</evidence>
<feature type="domain" description="GHMP kinase C-terminal" evidence="11">
    <location>
        <begin position="218"/>
        <end position="261"/>
    </location>
</feature>
<evidence type="ECO:0000256" key="6">
    <source>
        <dbReference type="ARBA" id="ARBA00022777"/>
    </source>
</evidence>
<dbReference type="GO" id="GO:0016114">
    <property type="term" value="P:terpenoid biosynthetic process"/>
    <property type="evidence" value="ECO:0007669"/>
    <property type="project" value="UniProtKB-UniRule"/>
</dbReference>
<dbReference type="GO" id="GO:0050515">
    <property type="term" value="F:4-(cytidine 5'-diphospho)-2-C-methyl-D-erythritol kinase activity"/>
    <property type="evidence" value="ECO:0007669"/>
    <property type="project" value="UniProtKB-UniRule"/>
</dbReference>
<keyword evidence="9" id="KW-0414">Isoprene biosynthesis</keyword>
<dbReference type="InterPro" id="IPR020568">
    <property type="entry name" value="Ribosomal_Su5_D2-typ_SF"/>
</dbReference>
<evidence type="ECO:0000256" key="2">
    <source>
        <dbReference type="ARBA" id="ARBA00012052"/>
    </source>
</evidence>
<evidence type="ECO:0000256" key="5">
    <source>
        <dbReference type="ARBA" id="ARBA00022741"/>
    </source>
</evidence>
<dbReference type="Pfam" id="PF08544">
    <property type="entry name" value="GHMP_kinases_C"/>
    <property type="match status" value="1"/>
</dbReference>
<dbReference type="EC" id="2.7.1.148" evidence="2 9"/>
<comment type="function">
    <text evidence="9">Catalyzes the phosphorylation of the position 2 hydroxy group of 4-diphosphocytidyl-2C-methyl-D-erythritol.</text>
</comment>
<accession>A0A133PZ36</accession>
<organism evidence="12 13">
    <name type="scientific">Prevotella corporis</name>
    <dbReference type="NCBI Taxonomy" id="28128"/>
    <lineage>
        <taxon>Bacteria</taxon>
        <taxon>Pseudomonadati</taxon>
        <taxon>Bacteroidota</taxon>
        <taxon>Bacteroidia</taxon>
        <taxon>Bacteroidales</taxon>
        <taxon>Prevotellaceae</taxon>
        <taxon>Prevotella</taxon>
    </lineage>
</organism>
<dbReference type="GO" id="GO:0005524">
    <property type="term" value="F:ATP binding"/>
    <property type="evidence" value="ECO:0007669"/>
    <property type="project" value="UniProtKB-UniRule"/>
</dbReference>
<dbReference type="PANTHER" id="PTHR43527">
    <property type="entry name" value="4-DIPHOSPHOCYTIDYL-2-C-METHYL-D-ERYTHRITOL KINASE, CHLOROPLASTIC"/>
    <property type="match status" value="1"/>
</dbReference>
<dbReference type="InterPro" id="IPR014721">
    <property type="entry name" value="Ribsml_uS5_D2-typ_fold_subgr"/>
</dbReference>
<comment type="caution">
    <text evidence="12">The sequence shown here is derived from an EMBL/GenBank/DDBJ whole genome shotgun (WGS) entry which is preliminary data.</text>
</comment>
<evidence type="ECO:0000256" key="8">
    <source>
        <dbReference type="ARBA" id="ARBA00032554"/>
    </source>
</evidence>
<keyword evidence="5 9" id="KW-0547">Nucleotide-binding</keyword>
<dbReference type="STRING" id="28128.HMPREF3226_01975"/>
<dbReference type="NCBIfam" id="TIGR00154">
    <property type="entry name" value="ispE"/>
    <property type="match status" value="1"/>
</dbReference>
<comment type="pathway">
    <text evidence="9">Isoprenoid biosynthesis; isopentenyl diphosphate biosynthesis via DXP pathway; isopentenyl diphosphate from 1-deoxy-D-xylulose 5-phosphate: step 3/6.</text>
</comment>
<dbReference type="RefSeq" id="WP_317038709.1">
    <property type="nucleotide sequence ID" value="NZ_KQ957296.1"/>
</dbReference>
<reference evidence="13" key="1">
    <citation type="submission" date="2016-01" db="EMBL/GenBank/DDBJ databases">
        <authorList>
            <person name="Mitreva M."/>
            <person name="Pepin K.H."/>
            <person name="Mihindukulasuriya K.A."/>
            <person name="Fulton R."/>
            <person name="Fronick C."/>
            <person name="O'Laughlin M."/>
            <person name="Miner T."/>
            <person name="Herter B."/>
            <person name="Rosa B.A."/>
            <person name="Cordes M."/>
            <person name="Tomlinson C."/>
            <person name="Wollam A."/>
            <person name="Palsikar V.B."/>
            <person name="Mardis E.R."/>
            <person name="Wilson R.K."/>
        </authorList>
    </citation>
    <scope>NUCLEOTIDE SEQUENCE [LARGE SCALE GENOMIC DNA]</scope>
    <source>
        <strain evidence="13">MJR7716</strain>
    </source>
</reference>
<keyword evidence="6 9" id="KW-0418">Kinase</keyword>
<dbReference type="GO" id="GO:0019288">
    <property type="term" value="P:isopentenyl diphosphate biosynthetic process, methylerythritol 4-phosphate pathway"/>
    <property type="evidence" value="ECO:0007669"/>
    <property type="project" value="UniProtKB-UniRule"/>
</dbReference>
<dbReference type="SUPFAM" id="SSF54211">
    <property type="entry name" value="Ribosomal protein S5 domain 2-like"/>
    <property type="match status" value="1"/>
</dbReference>
<gene>
    <name evidence="9" type="primary">ispE</name>
    <name evidence="12" type="ORF">HMPREF3226_01975</name>
</gene>
<evidence type="ECO:0000256" key="4">
    <source>
        <dbReference type="ARBA" id="ARBA00022679"/>
    </source>
</evidence>
<dbReference type="UniPathway" id="UPA00056">
    <property type="reaction ID" value="UER00094"/>
</dbReference>